<dbReference type="KEGG" id="msch:N508_002074"/>
<proteinExistence type="predicted"/>
<organism evidence="1 2">
    <name type="scientific">Mucispirillum schaedleri ASF457</name>
    <dbReference type="NCBI Taxonomy" id="1379858"/>
    <lineage>
        <taxon>Bacteria</taxon>
        <taxon>Pseudomonadati</taxon>
        <taxon>Deferribacterota</taxon>
        <taxon>Deferribacteres</taxon>
        <taxon>Deferribacterales</taxon>
        <taxon>Mucispirillaceae</taxon>
        <taxon>Mucispirillum</taxon>
    </lineage>
</organism>
<reference evidence="1" key="3">
    <citation type="submission" date="2022-06" db="EMBL/GenBank/DDBJ databases">
        <title>Resources to Facilitate Use of the Altered Schaedler Flora (ASF) Mouse Model to Study Microbiome Function.</title>
        <authorList>
            <person name="Proctor A."/>
            <person name="Parvinroo S."/>
            <person name="Richie T."/>
            <person name="Jia X."/>
            <person name="Lee S.T.M."/>
            <person name="Karp P.D."/>
            <person name="Paley S."/>
            <person name="Kostic A.D."/>
            <person name="Pierre J.F."/>
            <person name="Wannemuehler M.J."/>
            <person name="Phillips G.J."/>
        </authorList>
    </citation>
    <scope>NUCLEOTIDE SEQUENCE</scope>
    <source>
        <strain evidence="1">ASF457</strain>
    </source>
</reference>
<dbReference type="Proteomes" id="UP000017429">
    <property type="component" value="Chromosome"/>
</dbReference>
<dbReference type="AlphaFoldDB" id="V2RHY0"/>
<keyword evidence="2" id="KW-1185">Reference proteome</keyword>
<reference evidence="1" key="2">
    <citation type="submission" date="2022-05" db="EMBL/GenBank/DDBJ databases">
        <authorList>
            <person name="Proctor A.L."/>
            <person name="Phillips G.J."/>
            <person name="Wannemuehler M.J."/>
        </authorList>
    </citation>
    <scope>NUCLEOTIDE SEQUENCE</scope>
    <source>
        <strain evidence="1">ASF457</strain>
    </source>
</reference>
<reference evidence="1" key="1">
    <citation type="journal article" date="2014" name="Genome Announc.">
        <title>Draft genome sequences of the altered schaedler flora, a defined bacterial community from gnotobiotic mice.</title>
        <authorList>
            <person name="Wannemuehler M.J."/>
            <person name="Overstreet A.M."/>
            <person name="Ward D.V."/>
            <person name="Phillips G.J."/>
        </authorList>
    </citation>
    <scope>NUCLEOTIDE SEQUENCE</scope>
    <source>
        <strain evidence="1">ASF457</strain>
    </source>
</reference>
<evidence type="ECO:0000313" key="2">
    <source>
        <dbReference type="Proteomes" id="UP000017429"/>
    </source>
</evidence>
<dbReference type="PANTHER" id="PTHR34989">
    <property type="entry name" value="PROTEIN HDED"/>
    <property type="match status" value="1"/>
</dbReference>
<dbReference type="EMBL" id="CP097562">
    <property type="protein sequence ID" value="USF24979.1"/>
    <property type="molecule type" value="Genomic_DNA"/>
</dbReference>
<accession>V2RHY0</accession>
<sequence length="173" mass="18593">MSANYLTSIIFAVLLIVFGVIIIMNPAGTMAAFALIISILMIFTGLANIFLFISLRDFKGSIYYLIEGGISILIGVMLLSSQSALENFLPLLVGFWIALKSVTAVVTAVEWKKRSYPAWKVLMAGGIAGILLALLIAAVPKIVSVYISLVLGIAMIIVGVAIILFVINLKIMK</sequence>
<gene>
    <name evidence="1" type="ORF">N508_002074</name>
</gene>
<dbReference type="InterPro" id="IPR052712">
    <property type="entry name" value="Acid_resist_chaperone_HdeD"/>
</dbReference>
<dbReference type="RefSeq" id="WP_023276616.1">
    <property type="nucleotide sequence ID" value="NZ_CP097562.1"/>
</dbReference>
<dbReference type="eggNOG" id="COG3247">
    <property type="taxonomic scope" value="Bacteria"/>
</dbReference>
<protein>
    <submittedName>
        <fullName evidence="1">Uncharacterized protein</fullName>
    </submittedName>
</protein>
<dbReference type="Pfam" id="PF03729">
    <property type="entry name" value="DUF308"/>
    <property type="match status" value="1"/>
</dbReference>
<dbReference type="GO" id="GO:0005886">
    <property type="term" value="C:plasma membrane"/>
    <property type="evidence" value="ECO:0007669"/>
    <property type="project" value="TreeGrafter"/>
</dbReference>
<evidence type="ECO:0000313" key="1">
    <source>
        <dbReference type="EMBL" id="USF24979.1"/>
    </source>
</evidence>
<dbReference type="InterPro" id="IPR005325">
    <property type="entry name" value="DUF308_memb"/>
</dbReference>
<dbReference type="PANTHER" id="PTHR34989:SF1">
    <property type="entry name" value="PROTEIN HDED"/>
    <property type="match status" value="1"/>
</dbReference>
<name>V2RHY0_9BACT</name>